<evidence type="ECO:0000313" key="11">
    <source>
        <dbReference type="Proteomes" id="UP000315496"/>
    </source>
</evidence>
<dbReference type="GO" id="GO:0006325">
    <property type="term" value="P:chromatin organization"/>
    <property type="evidence" value="ECO:0007669"/>
    <property type="project" value="UniProtKB-KW"/>
</dbReference>
<feature type="domain" description="Zinc finger PHD-type" evidence="9">
    <location>
        <begin position="601"/>
        <end position="663"/>
    </location>
</feature>
<evidence type="ECO:0000256" key="4">
    <source>
        <dbReference type="ARBA" id="ARBA00022771"/>
    </source>
</evidence>
<gene>
    <name evidence="10" type="ORF">GMRT_22700</name>
</gene>
<protein>
    <recommendedName>
        <fullName evidence="9">Zinc finger PHD-type domain-containing protein</fullName>
    </recommendedName>
</protein>
<dbReference type="InterPro" id="IPR028651">
    <property type="entry name" value="ING_fam"/>
</dbReference>
<keyword evidence="11" id="KW-1185">Reference proteome</keyword>
<name>A0A4Z1SSX0_GIAMU</name>
<evidence type="ECO:0000259" key="9">
    <source>
        <dbReference type="SMART" id="SM00249"/>
    </source>
</evidence>
<keyword evidence="4" id="KW-0863">Zinc-finger</keyword>
<dbReference type="InterPro" id="IPR013083">
    <property type="entry name" value="Znf_RING/FYVE/PHD"/>
</dbReference>
<evidence type="ECO:0000256" key="8">
    <source>
        <dbReference type="SAM" id="MobiDB-lite"/>
    </source>
</evidence>
<dbReference type="GO" id="GO:0008270">
    <property type="term" value="F:zinc ion binding"/>
    <property type="evidence" value="ECO:0007669"/>
    <property type="project" value="UniProtKB-KW"/>
</dbReference>
<dbReference type="InterPro" id="IPR001965">
    <property type="entry name" value="Znf_PHD"/>
</dbReference>
<dbReference type="PANTHER" id="PTHR10333:SF42">
    <property type="entry name" value="INHIBITOR OF GROWTH PROTEIN 5"/>
    <property type="match status" value="1"/>
</dbReference>
<evidence type="ECO:0000313" key="10">
    <source>
        <dbReference type="EMBL" id="TNJ29032.1"/>
    </source>
</evidence>
<sequence length="724" mass="80961">MKDRARNEVLQLESAIFWHQYFGVFAEASADPSVGIRVKHWPIPCGLVKRYGTLHALKLTSQRLETELEALLAKQHGAGVDTEATRDHSIALYRQIISLQTECTSHARLALLELHQAQNFLAYCSLRYGEKDLSGSPCYDAGLGAGAREGADAQPAHFTTSSLLTAYRSFCASGVLGPSSRLPANPLVNEAIFEPDFQRIKEIVGGRRCPQGISGGNLLDSCVSRYRMELVLPPAHYCYFRAQDVDHEAVWGALMDVSRPLNDFLRTCNSFLGVLDLFDFSVTYDESCRLADPPETSLGLYRALWHHSINVLRIFHDSMPRDEFLHVKLEQLREACRRRPCLHCDNPVLLGTVCSSCGYNGYAWIRYSSAGAEKGIEEPSLKRQAQQASSKGMEGSLTILSAGEGMDGVGGVDGVPTFSPAFFRKIIKDPVFLLQKIQAHFKDAVYTHDRYLETWRQGDELGEPLETFEAASLLQNGTLCRISGGEACGDDLSDDIDDRIHLLMEDAAPPSRSVWLQLEESPSGSMPSVSSHQSPQVLYELPRKEEQRGRDRRTIRDRQRGSRGGVEPPVPVHIGTTGRRGSTTQDGVSATSATDGTETVYCICNRSQVHANDDYMVCCGNPDCRYAHEGWFHLECLGIKIDDDYDRTVDYLKDVDFYCPGCFIEYKRRSISAWPSIFPRLTSEQRTQLLQHVIRVWEDNLTTDLERLSRQVRRQDAAAATPQH</sequence>
<dbReference type="OrthoDB" id="10253105at2759"/>
<evidence type="ECO:0000256" key="5">
    <source>
        <dbReference type="ARBA" id="ARBA00022833"/>
    </source>
</evidence>
<dbReference type="PANTHER" id="PTHR10333">
    <property type="entry name" value="INHIBITOR OF GROWTH PROTEIN"/>
    <property type="match status" value="1"/>
</dbReference>
<dbReference type="Gene3D" id="3.30.40.10">
    <property type="entry name" value="Zinc/RING finger domain, C3HC4 (zinc finger)"/>
    <property type="match status" value="1"/>
</dbReference>
<feature type="region of interest" description="Disordered" evidence="8">
    <location>
        <begin position="518"/>
        <end position="592"/>
    </location>
</feature>
<evidence type="ECO:0000256" key="3">
    <source>
        <dbReference type="ARBA" id="ARBA00022723"/>
    </source>
</evidence>
<dbReference type="VEuPathDB" id="GiardiaDB:GMRT_22700"/>
<comment type="similarity">
    <text evidence="2">Belongs to the ING family.</text>
</comment>
<evidence type="ECO:0000256" key="2">
    <source>
        <dbReference type="ARBA" id="ARBA00010210"/>
    </source>
</evidence>
<dbReference type="Proteomes" id="UP000315496">
    <property type="component" value="Chromosome 2"/>
</dbReference>
<comment type="subcellular location">
    <subcellularLocation>
        <location evidence="1">Nucleus</location>
    </subcellularLocation>
</comment>
<feature type="compositionally biased region" description="Low complexity" evidence="8">
    <location>
        <begin position="521"/>
        <end position="535"/>
    </location>
</feature>
<feature type="compositionally biased region" description="Polar residues" evidence="8">
    <location>
        <begin position="579"/>
        <end position="592"/>
    </location>
</feature>
<dbReference type="GO" id="GO:0005634">
    <property type="term" value="C:nucleus"/>
    <property type="evidence" value="ECO:0007669"/>
    <property type="project" value="UniProtKB-SubCell"/>
</dbReference>
<keyword evidence="3" id="KW-0479">Metal-binding</keyword>
<dbReference type="InterPro" id="IPR011011">
    <property type="entry name" value="Znf_FYVE_PHD"/>
</dbReference>
<proteinExistence type="inferred from homology"/>
<keyword evidence="5" id="KW-0862">Zinc</keyword>
<organism evidence="10 11">
    <name type="scientific">Giardia muris</name>
    <dbReference type="NCBI Taxonomy" id="5742"/>
    <lineage>
        <taxon>Eukaryota</taxon>
        <taxon>Metamonada</taxon>
        <taxon>Diplomonadida</taxon>
        <taxon>Hexamitidae</taxon>
        <taxon>Giardiinae</taxon>
        <taxon>Giardia</taxon>
    </lineage>
</organism>
<keyword evidence="6" id="KW-0156">Chromatin regulator</keyword>
<accession>A0A4Z1SSX0</accession>
<keyword evidence="7" id="KW-0539">Nucleus</keyword>
<evidence type="ECO:0000256" key="1">
    <source>
        <dbReference type="ARBA" id="ARBA00004123"/>
    </source>
</evidence>
<reference evidence="10 11" key="1">
    <citation type="submission" date="2019-05" db="EMBL/GenBank/DDBJ databases">
        <title>The compact genome of Giardia muris reveals important steps in the evolution of intestinal protozoan parasites.</title>
        <authorList>
            <person name="Xu F."/>
            <person name="Jimenez-Gonzalez A."/>
            <person name="Einarsson E."/>
            <person name="Astvaldsson A."/>
            <person name="Peirasmaki D."/>
            <person name="Eckmann L."/>
            <person name="Andersson J.O."/>
            <person name="Svard S.G."/>
            <person name="Jerlstrom-Hultqvist J."/>
        </authorList>
    </citation>
    <scope>NUCLEOTIDE SEQUENCE [LARGE SCALE GENOMIC DNA]</scope>
    <source>
        <strain evidence="10 11">Roberts-Thomson</strain>
    </source>
</reference>
<evidence type="ECO:0000256" key="7">
    <source>
        <dbReference type="ARBA" id="ARBA00023242"/>
    </source>
</evidence>
<dbReference type="EMBL" id="VDLU01000002">
    <property type="protein sequence ID" value="TNJ29032.1"/>
    <property type="molecule type" value="Genomic_DNA"/>
</dbReference>
<dbReference type="SUPFAM" id="SSF57903">
    <property type="entry name" value="FYVE/PHD zinc finger"/>
    <property type="match status" value="1"/>
</dbReference>
<comment type="caution">
    <text evidence="10">The sequence shown here is derived from an EMBL/GenBank/DDBJ whole genome shotgun (WGS) entry which is preliminary data.</text>
</comment>
<feature type="compositionally biased region" description="Basic and acidic residues" evidence="8">
    <location>
        <begin position="541"/>
        <end position="560"/>
    </location>
</feature>
<dbReference type="AlphaFoldDB" id="A0A4Z1SSX0"/>
<dbReference type="SMART" id="SM00249">
    <property type="entry name" value="PHD"/>
    <property type="match status" value="1"/>
</dbReference>
<evidence type="ECO:0000256" key="6">
    <source>
        <dbReference type="ARBA" id="ARBA00022853"/>
    </source>
</evidence>